<accession>A0ABV7N3D3</accession>
<dbReference type="InterPro" id="IPR013022">
    <property type="entry name" value="Xyl_isomerase-like_TIM-brl"/>
</dbReference>
<organism evidence="2 3">
    <name type="scientific">Salinicoccus sesuvii</name>
    <dbReference type="NCBI Taxonomy" id="868281"/>
    <lineage>
        <taxon>Bacteria</taxon>
        <taxon>Bacillati</taxon>
        <taxon>Bacillota</taxon>
        <taxon>Bacilli</taxon>
        <taxon>Bacillales</taxon>
        <taxon>Staphylococcaceae</taxon>
        <taxon>Salinicoccus</taxon>
    </lineage>
</organism>
<dbReference type="SUPFAM" id="SSF51658">
    <property type="entry name" value="Xylose isomerase-like"/>
    <property type="match status" value="1"/>
</dbReference>
<evidence type="ECO:0000313" key="2">
    <source>
        <dbReference type="EMBL" id="MFC3387591.1"/>
    </source>
</evidence>
<dbReference type="PANTHER" id="PTHR12110:SF21">
    <property type="entry name" value="XYLOSE ISOMERASE-LIKE TIM BARREL DOMAIN-CONTAINING PROTEIN"/>
    <property type="match status" value="1"/>
</dbReference>
<dbReference type="GO" id="GO:0016853">
    <property type="term" value="F:isomerase activity"/>
    <property type="evidence" value="ECO:0007669"/>
    <property type="project" value="UniProtKB-KW"/>
</dbReference>
<dbReference type="Proteomes" id="UP001595637">
    <property type="component" value="Unassembled WGS sequence"/>
</dbReference>
<gene>
    <name evidence="2" type="ORF">ACFOEO_03125</name>
</gene>
<dbReference type="PANTHER" id="PTHR12110">
    <property type="entry name" value="HYDROXYPYRUVATE ISOMERASE"/>
    <property type="match status" value="1"/>
</dbReference>
<dbReference type="InterPro" id="IPR050312">
    <property type="entry name" value="IolE/XylAMocC-like"/>
</dbReference>
<name>A0ABV7N3D3_9STAP</name>
<dbReference type="RefSeq" id="WP_380651719.1">
    <property type="nucleotide sequence ID" value="NZ_JBHRVQ010000001.1"/>
</dbReference>
<protein>
    <submittedName>
        <fullName evidence="2">Sugar phosphate isomerase/epimerase family protein</fullName>
    </submittedName>
</protein>
<evidence type="ECO:0000313" key="3">
    <source>
        <dbReference type="Proteomes" id="UP001595637"/>
    </source>
</evidence>
<dbReference type="Pfam" id="PF01261">
    <property type="entry name" value="AP_endonuc_2"/>
    <property type="match status" value="1"/>
</dbReference>
<feature type="domain" description="Xylose isomerase-like TIM barrel" evidence="1">
    <location>
        <begin position="20"/>
        <end position="255"/>
    </location>
</feature>
<sequence length="275" mass="31108">MQIGLNGSTTDPCTLEQDVKVAEQAGFDLLEMRTYKLEAFLKDHSLEDLGRLFKNSTARPDAVNAIEFFNLKQGNERQEVLEDTKKWCEIAQAAGSSYVVAVPSMLEEKTTKQVIIDDSVRMLREMSDIASQYGIKLAVEFIGGEDSSVNNLELANNIIEQVDRDNIGLAIDVFHFHKSGSPASVISKLNVENLFIVQFNDAPDESLSNLEDNMRLLPDEGVASLDEIGRELKNIGYDRMTSLELFREEYWEMDQQTVADFSYRRLKSTIDRVYS</sequence>
<dbReference type="EMBL" id="JBHRVQ010000001">
    <property type="protein sequence ID" value="MFC3387591.1"/>
    <property type="molecule type" value="Genomic_DNA"/>
</dbReference>
<dbReference type="InterPro" id="IPR036237">
    <property type="entry name" value="Xyl_isomerase-like_sf"/>
</dbReference>
<keyword evidence="2" id="KW-0413">Isomerase</keyword>
<comment type="caution">
    <text evidence="2">The sequence shown here is derived from an EMBL/GenBank/DDBJ whole genome shotgun (WGS) entry which is preliminary data.</text>
</comment>
<keyword evidence="3" id="KW-1185">Reference proteome</keyword>
<proteinExistence type="predicted"/>
<dbReference type="Gene3D" id="3.20.20.150">
    <property type="entry name" value="Divalent-metal-dependent TIM barrel enzymes"/>
    <property type="match status" value="1"/>
</dbReference>
<evidence type="ECO:0000259" key="1">
    <source>
        <dbReference type="Pfam" id="PF01261"/>
    </source>
</evidence>
<reference evidence="3" key="1">
    <citation type="journal article" date="2019" name="Int. J. Syst. Evol. Microbiol.">
        <title>The Global Catalogue of Microorganisms (GCM) 10K type strain sequencing project: providing services to taxonomists for standard genome sequencing and annotation.</title>
        <authorList>
            <consortium name="The Broad Institute Genomics Platform"/>
            <consortium name="The Broad Institute Genome Sequencing Center for Infectious Disease"/>
            <person name="Wu L."/>
            <person name="Ma J."/>
        </authorList>
    </citation>
    <scope>NUCLEOTIDE SEQUENCE [LARGE SCALE GENOMIC DNA]</scope>
    <source>
        <strain evidence="3">CCM 7756</strain>
    </source>
</reference>